<dbReference type="CDD" id="cd06261">
    <property type="entry name" value="TM_PBP2"/>
    <property type="match status" value="1"/>
</dbReference>
<comment type="subcellular location">
    <subcellularLocation>
        <location evidence="1 7">Cell membrane</location>
        <topology evidence="1 7">Multi-pass membrane protein</topology>
    </subcellularLocation>
</comment>
<dbReference type="InterPro" id="IPR000515">
    <property type="entry name" value="MetI-like"/>
</dbReference>
<feature type="transmembrane region" description="Helical" evidence="7">
    <location>
        <begin position="267"/>
        <end position="289"/>
    </location>
</feature>
<feature type="transmembrane region" description="Helical" evidence="7">
    <location>
        <begin position="75"/>
        <end position="100"/>
    </location>
</feature>
<evidence type="ECO:0000259" key="8">
    <source>
        <dbReference type="PROSITE" id="PS50928"/>
    </source>
</evidence>
<dbReference type="RefSeq" id="WP_046106635.1">
    <property type="nucleotide sequence ID" value="NZ_JZEX01000012.1"/>
</dbReference>
<name>A0A0F5FZU0_9HYPH</name>
<keyword evidence="3" id="KW-1003">Cell membrane</keyword>
<dbReference type="GO" id="GO:0055085">
    <property type="term" value="P:transmembrane transport"/>
    <property type="evidence" value="ECO:0007669"/>
    <property type="project" value="InterPro"/>
</dbReference>
<feature type="transmembrane region" description="Helical" evidence="7">
    <location>
        <begin position="154"/>
        <end position="172"/>
    </location>
</feature>
<keyword evidence="6 7" id="KW-0472">Membrane</keyword>
<evidence type="ECO:0000256" key="6">
    <source>
        <dbReference type="ARBA" id="ARBA00023136"/>
    </source>
</evidence>
<keyword evidence="2 7" id="KW-0813">Transport</keyword>
<comment type="similarity">
    <text evidence="7">Belongs to the binding-protein-dependent transport system permease family.</text>
</comment>
<feature type="transmembrane region" description="Helical" evidence="7">
    <location>
        <begin position="12"/>
        <end position="38"/>
    </location>
</feature>
<organism evidence="9 10">
    <name type="scientific">Devosia geojensis</name>
    <dbReference type="NCBI Taxonomy" id="443610"/>
    <lineage>
        <taxon>Bacteria</taxon>
        <taxon>Pseudomonadati</taxon>
        <taxon>Pseudomonadota</taxon>
        <taxon>Alphaproteobacteria</taxon>
        <taxon>Hyphomicrobiales</taxon>
        <taxon>Devosiaceae</taxon>
        <taxon>Devosia</taxon>
    </lineage>
</organism>
<dbReference type="PROSITE" id="PS50928">
    <property type="entry name" value="ABC_TM1"/>
    <property type="match status" value="1"/>
</dbReference>
<feature type="domain" description="ABC transmembrane type-1" evidence="8">
    <location>
        <begin position="77"/>
        <end position="290"/>
    </location>
</feature>
<feature type="transmembrane region" description="Helical" evidence="7">
    <location>
        <begin position="220"/>
        <end position="241"/>
    </location>
</feature>
<dbReference type="InterPro" id="IPR035906">
    <property type="entry name" value="MetI-like_sf"/>
</dbReference>
<feature type="transmembrane region" description="Helical" evidence="7">
    <location>
        <begin position="112"/>
        <end position="134"/>
    </location>
</feature>
<keyword evidence="10" id="KW-1185">Reference proteome</keyword>
<dbReference type="Pfam" id="PF00528">
    <property type="entry name" value="BPD_transp_1"/>
    <property type="match status" value="1"/>
</dbReference>
<dbReference type="Proteomes" id="UP000033632">
    <property type="component" value="Unassembled WGS sequence"/>
</dbReference>
<dbReference type="AlphaFoldDB" id="A0A0F5FZU0"/>
<evidence type="ECO:0000256" key="5">
    <source>
        <dbReference type="ARBA" id="ARBA00022989"/>
    </source>
</evidence>
<evidence type="ECO:0000256" key="2">
    <source>
        <dbReference type="ARBA" id="ARBA00022448"/>
    </source>
</evidence>
<dbReference type="STRING" id="443610.VE25_00610"/>
<proteinExistence type="inferred from homology"/>
<gene>
    <name evidence="9" type="ORF">VE25_00610</name>
</gene>
<evidence type="ECO:0000256" key="7">
    <source>
        <dbReference type="RuleBase" id="RU363032"/>
    </source>
</evidence>
<dbReference type="OrthoDB" id="9804439at2"/>
<dbReference type="SUPFAM" id="SSF161098">
    <property type="entry name" value="MetI-like"/>
    <property type="match status" value="1"/>
</dbReference>
<sequence length="296" mass="32812">MRLKTSPMLSSGRWLLFAGMLPALVLIGALLYFTFWAITFSFTDLELVGRKSVEWSWVGLDNYQRLFTRRGFLEALWTTGVFVFFSAIVGQSVIGFLFAASLRNATSGLRSVIEVAIMLGWLLPDIVAAFLWSATTSPTGLINTLIIVPLGLNPVNFINTYALPVVIIANIWKGTAWSYLLFSAALDSVPREVVEAAKVDGATPFQRVWRVILPMIRPHIATNLLFITIWTFTYFPLIYAMTGGGPGRQTTVLAIFLYEQSFSTGKLGYGSAISVAMLAIVGVLSLFYLRMLREPK</sequence>
<evidence type="ECO:0000256" key="3">
    <source>
        <dbReference type="ARBA" id="ARBA00022475"/>
    </source>
</evidence>
<dbReference type="EMBL" id="JZEX01000012">
    <property type="protein sequence ID" value="KKB13712.1"/>
    <property type="molecule type" value="Genomic_DNA"/>
</dbReference>
<dbReference type="Gene3D" id="1.10.3720.10">
    <property type="entry name" value="MetI-like"/>
    <property type="match status" value="1"/>
</dbReference>
<evidence type="ECO:0000313" key="10">
    <source>
        <dbReference type="Proteomes" id="UP000033632"/>
    </source>
</evidence>
<accession>A0A0F5FZU0</accession>
<dbReference type="PANTHER" id="PTHR43005">
    <property type="entry name" value="BLR7065 PROTEIN"/>
    <property type="match status" value="1"/>
</dbReference>
<evidence type="ECO:0000256" key="1">
    <source>
        <dbReference type="ARBA" id="ARBA00004651"/>
    </source>
</evidence>
<evidence type="ECO:0000313" key="9">
    <source>
        <dbReference type="EMBL" id="KKB13712.1"/>
    </source>
</evidence>
<dbReference type="GO" id="GO:0005886">
    <property type="term" value="C:plasma membrane"/>
    <property type="evidence" value="ECO:0007669"/>
    <property type="project" value="UniProtKB-SubCell"/>
</dbReference>
<evidence type="ECO:0000256" key="4">
    <source>
        <dbReference type="ARBA" id="ARBA00022692"/>
    </source>
</evidence>
<keyword evidence="4 7" id="KW-0812">Transmembrane</keyword>
<dbReference type="PATRIC" id="fig|443610.3.peg.1156"/>
<protein>
    <recommendedName>
        <fullName evidence="8">ABC transmembrane type-1 domain-containing protein</fullName>
    </recommendedName>
</protein>
<keyword evidence="5 7" id="KW-1133">Transmembrane helix</keyword>
<reference evidence="9 10" key="1">
    <citation type="submission" date="2015-03" db="EMBL/GenBank/DDBJ databases">
        <authorList>
            <person name="Hassan Y.I."/>
            <person name="Lepp D."/>
            <person name="Li X.-Z."/>
            <person name="Zhou T."/>
        </authorList>
    </citation>
    <scope>NUCLEOTIDE SEQUENCE [LARGE SCALE GENOMIC DNA]</scope>
    <source>
        <strain evidence="9 10">BD-c194</strain>
    </source>
</reference>
<comment type="caution">
    <text evidence="9">The sequence shown here is derived from an EMBL/GenBank/DDBJ whole genome shotgun (WGS) entry which is preliminary data.</text>
</comment>
<dbReference type="PANTHER" id="PTHR43005:SF1">
    <property type="entry name" value="SPERMIDINE_PUTRESCINE TRANSPORT SYSTEM PERMEASE PROTEIN"/>
    <property type="match status" value="1"/>
</dbReference>